<proteinExistence type="inferred from homology"/>
<comment type="subunit">
    <text evidence="3 8">Homodimer and heterodimers.</text>
</comment>
<evidence type="ECO:0000259" key="9">
    <source>
        <dbReference type="Pfam" id="PF04535"/>
    </source>
</evidence>
<dbReference type="Proteomes" id="UP000796880">
    <property type="component" value="Unassembled WGS sequence"/>
</dbReference>
<evidence type="ECO:0000256" key="1">
    <source>
        <dbReference type="ARBA" id="ARBA00004651"/>
    </source>
</evidence>
<dbReference type="InterPro" id="IPR044173">
    <property type="entry name" value="CASPL"/>
</dbReference>
<keyword evidence="6 8" id="KW-1133">Transmembrane helix</keyword>
<dbReference type="Pfam" id="PF04535">
    <property type="entry name" value="CASP_dom"/>
    <property type="match status" value="1"/>
</dbReference>
<gene>
    <name evidence="10" type="ORF">FNV43_RR22384</name>
</gene>
<dbReference type="PANTHER" id="PTHR36488">
    <property type="entry name" value="CASP-LIKE PROTEIN 1U1"/>
    <property type="match status" value="1"/>
</dbReference>
<name>A0A8K0GN42_9ROSA</name>
<sequence length="202" mass="21843">MESETGKEKSSFTVQVNSLGLPVAASDVPQARKRSMFLAQVCLKISAIVFTLAAICVTVTSGQSVLLFGIQFEARYSYSSALKFLVGVDAVLCSSSALSLIFVCILRRSSGSQLIKNYFFVFLHDMVMMALMVSGCAAATAIGYVGRHGEEQMTWHSLCGYVGKFCNKIMVAVALSYLTLFAYLALTLISAHGLVFRSTPTK</sequence>
<comment type="subcellular location">
    <subcellularLocation>
        <location evidence="1 8">Cell membrane</location>
        <topology evidence="1 8">Multi-pass membrane protein</topology>
    </subcellularLocation>
</comment>
<evidence type="ECO:0000256" key="8">
    <source>
        <dbReference type="RuleBase" id="RU361233"/>
    </source>
</evidence>
<evidence type="ECO:0000313" key="10">
    <source>
        <dbReference type="EMBL" id="KAF3435297.1"/>
    </source>
</evidence>
<dbReference type="AlphaFoldDB" id="A0A8K0GN42"/>
<evidence type="ECO:0000256" key="4">
    <source>
        <dbReference type="ARBA" id="ARBA00022475"/>
    </source>
</evidence>
<organism evidence="10 11">
    <name type="scientific">Rhamnella rubrinervis</name>
    <dbReference type="NCBI Taxonomy" id="2594499"/>
    <lineage>
        <taxon>Eukaryota</taxon>
        <taxon>Viridiplantae</taxon>
        <taxon>Streptophyta</taxon>
        <taxon>Embryophyta</taxon>
        <taxon>Tracheophyta</taxon>
        <taxon>Spermatophyta</taxon>
        <taxon>Magnoliopsida</taxon>
        <taxon>eudicotyledons</taxon>
        <taxon>Gunneridae</taxon>
        <taxon>Pentapetalae</taxon>
        <taxon>rosids</taxon>
        <taxon>fabids</taxon>
        <taxon>Rosales</taxon>
        <taxon>Rhamnaceae</taxon>
        <taxon>rhamnoid group</taxon>
        <taxon>Rhamneae</taxon>
        <taxon>Rhamnella</taxon>
    </lineage>
</organism>
<evidence type="ECO:0000256" key="7">
    <source>
        <dbReference type="ARBA" id="ARBA00023136"/>
    </source>
</evidence>
<comment type="similarity">
    <text evidence="2 8">Belongs to the Casparian strip membrane proteins (CASP) family.</text>
</comment>
<dbReference type="InterPro" id="IPR006702">
    <property type="entry name" value="CASP_dom"/>
</dbReference>
<dbReference type="NCBIfam" id="TIGR01569">
    <property type="entry name" value="A_tha_TIGR01569"/>
    <property type="match status" value="1"/>
</dbReference>
<dbReference type="PANTHER" id="PTHR36488:SF8">
    <property type="entry name" value="CASP-LIKE PROTEIN 1U1"/>
    <property type="match status" value="1"/>
</dbReference>
<feature type="transmembrane region" description="Helical" evidence="8">
    <location>
        <begin position="41"/>
        <end position="72"/>
    </location>
</feature>
<comment type="caution">
    <text evidence="10">The sequence shown here is derived from an EMBL/GenBank/DDBJ whole genome shotgun (WGS) entry which is preliminary data.</text>
</comment>
<keyword evidence="4 8" id="KW-1003">Cell membrane</keyword>
<feature type="transmembrane region" description="Helical" evidence="8">
    <location>
        <begin position="169"/>
        <end position="196"/>
    </location>
</feature>
<feature type="transmembrane region" description="Helical" evidence="8">
    <location>
        <begin position="84"/>
        <end position="106"/>
    </location>
</feature>
<evidence type="ECO:0000256" key="3">
    <source>
        <dbReference type="ARBA" id="ARBA00011489"/>
    </source>
</evidence>
<feature type="domain" description="Casparian strip membrane protein" evidence="9">
    <location>
        <begin position="34"/>
        <end position="181"/>
    </location>
</feature>
<dbReference type="EMBL" id="VOIH02000010">
    <property type="protein sequence ID" value="KAF3435297.1"/>
    <property type="molecule type" value="Genomic_DNA"/>
</dbReference>
<keyword evidence="5 8" id="KW-0812">Transmembrane</keyword>
<protein>
    <recommendedName>
        <fullName evidence="8">CASP-like protein</fullName>
    </recommendedName>
</protein>
<dbReference type="InterPro" id="IPR006459">
    <property type="entry name" value="CASP/CASPL"/>
</dbReference>
<keyword evidence="11" id="KW-1185">Reference proteome</keyword>
<accession>A0A8K0GN42</accession>
<evidence type="ECO:0000256" key="5">
    <source>
        <dbReference type="ARBA" id="ARBA00022692"/>
    </source>
</evidence>
<keyword evidence="7 8" id="KW-0472">Membrane</keyword>
<dbReference type="OrthoDB" id="992805at2759"/>
<evidence type="ECO:0000313" key="11">
    <source>
        <dbReference type="Proteomes" id="UP000796880"/>
    </source>
</evidence>
<feature type="transmembrane region" description="Helical" evidence="8">
    <location>
        <begin position="118"/>
        <end position="145"/>
    </location>
</feature>
<evidence type="ECO:0000256" key="6">
    <source>
        <dbReference type="ARBA" id="ARBA00022989"/>
    </source>
</evidence>
<reference evidence="10" key="1">
    <citation type="submission" date="2020-03" db="EMBL/GenBank/DDBJ databases">
        <title>A high-quality chromosome-level genome assembly of a woody plant with both climbing and erect habits, Rhamnella rubrinervis.</title>
        <authorList>
            <person name="Lu Z."/>
            <person name="Yang Y."/>
            <person name="Zhu X."/>
            <person name="Sun Y."/>
        </authorList>
    </citation>
    <scope>NUCLEOTIDE SEQUENCE</scope>
    <source>
        <strain evidence="10">BYM</strain>
        <tissue evidence="10">Leaf</tissue>
    </source>
</reference>
<evidence type="ECO:0000256" key="2">
    <source>
        <dbReference type="ARBA" id="ARBA00007651"/>
    </source>
</evidence>
<dbReference type="GO" id="GO:0005886">
    <property type="term" value="C:plasma membrane"/>
    <property type="evidence" value="ECO:0007669"/>
    <property type="project" value="UniProtKB-SubCell"/>
</dbReference>